<dbReference type="RefSeq" id="WP_004223475.1">
    <property type="nucleotide sequence ID" value="NZ_ABXX02000006.1"/>
</dbReference>
<evidence type="ECO:0000256" key="3">
    <source>
        <dbReference type="ARBA" id="ARBA00022801"/>
    </source>
</evidence>
<dbReference type="SUPFAM" id="SSF51445">
    <property type="entry name" value="(Trans)glycosidases"/>
    <property type="match status" value="1"/>
</dbReference>
<dbReference type="InterPro" id="IPR025705">
    <property type="entry name" value="Beta_hexosaminidase_sua/sub"/>
</dbReference>
<dbReference type="GO" id="GO:0004563">
    <property type="term" value="F:beta-N-acetylhexosaminidase activity"/>
    <property type="evidence" value="ECO:0007669"/>
    <property type="project" value="InterPro"/>
</dbReference>
<dbReference type="PANTHER" id="PTHR22600">
    <property type="entry name" value="BETA-HEXOSAMINIDASE"/>
    <property type="match status" value="1"/>
</dbReference>
<gene>
    <name evidence="9" type="ORF">BIFPSEUDO_04302</name>
</gene>
<dbReference type="GO" id="GO:0005975">
    <property type="term" value="P:carbohydrate metabolic process"/>
    <property type="evidence" value="ECO:0007669"/>
    <property type="project" value="InterPro"/>
</dbReference>
<sequence length="680" mass="75946">MASENTRKWAIIPEPNSMTVGEGTVLLPYAGRVNESIAIGDGDFLLAHQLVADIRSATGTDWDIATGDMWSGFIRLRIADSWDFDSQDGGTAGAYTLTINTDGITITGCDFEGVRNGVQTLRQLIRQNGGVLPELQIADAPACQIRGYYLDATRGRVPTLAWLKQWADKLCLYKYNQLQLYIEHTFAFDGMSETWRGSSPLTPADTLEFDQYCANLGIELVPSVSTFGHQYVAMRTQELRELGEFPEDADRPFSFIERMRHHTLNVADDRAFAFSAQLVDSYLQLFRSKRFNICADETFDLGKGKSKQEAQRVGVAALYATYVGKLCEHLSKQGREPMFWGDIAVEMPEILETLPNNVTLLNWQYEPEATDEKIQLMAQAGAKQIVCPAVWGWNALLPRIDDAWNNISRIARYGIDCGAEGMLVTDWGDFGHINDPRMAVPGMIFGAHYAWNPAEDSAGKTDGNTAENSAGDSAENDLLERISRVEYGDCSARFVTLLRNASAQAVFTWRELVEYLELDDGTGNCNTDVAQTIPCLTDRLANPGNALTLREARDRMMRNMATTIERIPQANRKLQQCMVEIAPIMAHIGKPGIAAAVRIAMEGQLLLNRVGFALAEAHDVRDAHDAGDWRPSDYRALARELECWCEAYAKEWNVTSQPSELHRIQETVWKAADELRRISR</sequence>
<dbReference type="KEGG" id="bpsc:BBPC_1688"/>
<evidence type="ECO:0000313" key="10">
    <source>
        <dbReference type="Proteomes" id="UP000003875"/>
    </source>
</evidence>
<evidence type="ECO:0000259" key="8">
    <source>
        <dbReference type="Pfam" id="PF02838"/>
    </source>
</evidence>
<dbReference type="AlphaFoldDB" id="C0BV58"/>
<accession>C0BV58</accession>
<evidence type="ECO:0000256" key="5">
    <source>
        <dbReference type="PIRSR" id="PIRSR625705-1"/>
    </source>
</evidence>
<evidence type="ECO:0000256" key="6">
    <source>
        <dbReference type="SAM" id="MobiDB-lite"/>
    </source>
</evidence>
<dbReference type="SUPFAM" id="SSF55545">
    <property type="entry name" value="beta-N-acetylhexosaminidase-like domain"/>
    <property type="match status" value="1"/>
</dbReference>
<dbReference type="GO" id="GO:0030203">
    <property type="term" value="P:glycosaminoglycan metabolic process"/>
    <property type="evidence" value="ECO:0007669"/>
    <property type="project" value="TreeGrafter"/>
</dbReference>
<dbReference type="CDD" id="cd06565">
    <property type="entry name" value="GH20_GcnA-like"/>
    <property type="match status" value="1"/>
</dbReference>
<comment type="similarity">
    <text evidence="1">Belongs to the glycosyl hydrolase 20 family.</text>
</comment>
<reference evidence="9 10" key="1">
    <citation type="submission" date="2009-02" db="EMBL/GenBank/DDBJ databases">
        <title>Draft genome sequence of Bifidobacterium pseudocatenulatum (DSM 20438).</title>
        <authorList>
            <person name="Sudarsanam P."/>
            <person name="Ley R."/>
            <person name="Guruge J."/>
            <person name="Turnbaugh P.J."/>
            <person name="Mahowald M."/>
            <person name="Liep D."/>
            <person name="Gordon J."/>
        </authorList>
    </citation>
    <scope>NUCLEOTIDE SEQUENCE [LARGE SCALE GENOMIC DNA]</scope>
    <source>
        <strain evidence="9 10">DSM 20438</strain>
    </source>
</reference>
<keyword evidence="3 9" id="KW-0378">Hydrolase</keyword>
<evidence type="ECO:0000259" key="7">
    <source>
        <dbReference type="Pfam" id="PF00728"/>
    </source>
</evidence>
<dbReference type="EMBL" id="ABXX02000006">
    <property type="protein sequence ID" value="EEG70033.1"/>
    <property type="molecule type" value="Genomic_DNA"/>
</dbReference>
<feature type="compositionally biased region" description="Polar residues" evidence="6">
    <location>
        <begin position="462"/>
        <end position="471"/>
    </location>
</feature>
<evidence type="ECO:0000256" key="1">
    <source>
        <dbReference type="ARBA" id="ARBA00006285"/>
    </source>
</evidence>
<keyword evidence="4" id="KW-0326">Glycosidase</keyword>
<organism evidence="9 10">
    <name type="scientific">Bifidobacterium pseudocatenulatum DSM 20438 = JCM 1200 = LMG 10505</name>
    <dbReference type="NCBI Taxonomy" id="547043"/>
    <lineage>
        <taxon>Bacteria</taxon>
        <taxon>Bacillati</taxon>
        <taxon>Actinomycetota</taxon>
        <taxon>Actinomycetes</taxon>
        <taxon>Bifidobacteriales</taxon>
        <taxon>Bifidobacteriaceae</taxon>
        <taxon>Bifidobacterium</taxon>
    </lineage>
</organism>
<dbReference type="GeneID" id="45600157"/>
<dbReference type="Pfam" id="PF02838">
    <property type="entry name" value="Glyco_hydro_20b"/>
    <property type="match status" value="1"/>
</dbReference>
<evidence type="ECO:0000313" key="9">
    <source>
        <dbReference type="EMBL" id="EEG70033.1"/>
    </source>
</evidence>
<dbReference type="PATRIC" id="fig|547043.19.peg.1760"/>
<evidence type="ECO:0000256" key="2">
    <source>
        <dbReference type="ARBA" id="ARBA00022729"/>
    </source>
</evidence>
<dbReference type="Gene3D" id="3.30.379.10">
    <property type="entry name" value="Chitobiase/beta-hexosaminidase domain 2-like"/>
    <property type="match status" value="1"/>
</dbReference>
<dbReference type="eggNOG" id="COG3525">
    <property type="taxonomic scope" value="Bacteria"/>
</dbReference>
<dbReference type="Pfam" id="PF00728">
    <property type="entry name" value="Glyco_hydro_20"/>
    <property type="match status" value="1"/>
</dbReference>
<dbReference type="GO" id="GO:0016020">
    <property type="term" value="C:membrane"/>
    <property type="evidence" value="ECO:0007669"/>
    <property type="project" value="TreeGrafter"/>
</dbReference>
<comment type="caution">
    <text evidence="9">The sequence shown here is derived from an EMBL/GenBank/DDBJ whole genome shotgun (WGS) entry which is preliminary data.</text>
</comment>
<protein>
    <submittedName>
        <fullName evidence="9">Glycosyl hydrolase family 20, catalytic domain protein</fullName>
    </submittedName>
</protein>
<feature type="region of interest" description="Disordered" evidence="6">
    <location>
        <begin position="456"/>
        <end position="475"/>
    </location>
</feature>
<dbReference type="Proteomes" id="UP000003875">
    <property type="component" value="Unassembled WGS sequence"/>
</dbReference>
<name>C0BV58_BIFPS</name>
<dbReference type="PANTHER" id="PTHR22600:SF26">
    <property type="entry name" value="BETA-N-ACETYLHEXOSAMINIDASE"/>
    <property type="match status" value="1"/>
</dbReference>
<dbReference type="PRINTS" id="PR00738">
    <property type="entry name" value="GLHYDRLASE20"/>
</dbReference>
<evidence type="ECO:0000256" key="4">
    <source>
        <dbReference type="ARBA" id="ARBA00023295"/>
    </source>
</evidence>
<dbReference type="InterPro" id="IPR017853">
    <property type="entry name" value="GH"/>
</dbReference>
<keyword evidence="2" id="KW-0732">Signal</keyword>
<dbReference type="InterPro" id="IPR029018">
    <property type="entry name" value="Hex-like_dom2"/>
</dbReference>
<feature type="domain" description="Beta-hexosaminidase bacterial type N-terminal" evidence="8">
    <location>
        <begin position="10"/>
        <end position="140"/>
    </location>
</feature>
<dbReference type="InterPro" id="IPR015883">
    <property type="entry name" value="Glyco_hydro_20_cat"/>
</dbReference>
<dbReference type="InterPro" id="IPR015882">
    <property type="entry name" value="HEX_bac_N"/>
</dbReference>
<proteinExistence type="inferred from homology"/>
<feature type="active site" description="Proton donor" evidence="5">
    <location>
        <position position="297"/>
    </location>
</feature>
<feature type="domain" description="Glycoside hydrolase family 20 catalytic" evidence="7">
    <location>
        <begin position="146"/>
        <end position="389"/>
    </location>
</feature>
<reference evidence="9 10" key="2">
    <citation type="submission" date="2009-02" db="EMBL/GenBank/DDBJ databases">
        <authorList>
            <person name="Fulton L."/>
            <person name="Clifton S."/>
            <person name="Fulton B."/>
            <person name="Xu J."/>
            <person name="Minx P."/>
            <person name="Pepin K.H."/>
            <person name="Johnson M."/>
            <person name="Bhonagiri V."/>
            <person name="Nash W.E."/>
            <person name="Mardis E.R."/>
            <person name="Wilson R.K."/>
        </authorList>
    </citation>
    <scope>NUCLEOTIDE SEQUENCE [LARGE SCALE GENOMIC DNA]</scope>
    <source>
        <strain evidence="9 10">DSM 20438</strain>
    </source>
</reference>
<dbReference type="Gene3D" id="3.20.20.80">
    <property type="entry name" value="Glycosidases"/>
    <property type="match status" value="1"/>
</dbReference>